<feature type="domain" description="Integrase catalytic" evidence="1">
    <location>
        <begin position="140"/>
        <end position="261"/>
    </location>
</feature>
<keyword evidence="3" id="KW-1185">Reference proteome</keyword>
<dbReference type="PROSITE" id="PS50994">
    <property type="entry name" value="INTEGRASE"/>
    <property type="match status" value="1"/>
</dbReference>
<protein>
    <recommendedName>
        <fullName evidence="1">Integrase catalytic domain-containing protein</fullName>
    </recommendedName>
</protein>
<dbReference type="KEGG" id="spu:105436410"/>
<dbReference type="InterPro" id="IPR041588">
    <property type="entry name" value="Integrase_H2C2"/>
</dbReference>
<dbReference type="InterPro" id="IPR050951">
    <property type="entry name" value="Retrovirus_Pol_polyprotein"/>
</dbReference>
<reference evidence="2" key="2">
    <citation type="submission" date="2021-01" db="UniProtKB">
        <authorList>
            <consortium name="EnsemblMetazoa"/>
        </authorList>
    </citation>
    <scope>IDENTIFICATION</scope>
</reference>
<dbReference type="GO" id="GO:0003676">
    <property type="term" value="F:nucleic acid binding"/>
    <property type="evidence" value="ECO:0007669"/>
    <property type="project" value="InterPro"/>
</dbReference>
<dbReference type="Pfam" id="PF00665">
    <property type="entry name" value="rve"/>
    <property type="match status" value="1"/>
</dbReference>
<dbReference type="Pfam" id="PF17921">
    <property type="entry name" value="Integrase_H2C2"/>
    <property type="match status" value="1"/>
</dbReference>
<reference evidence="3" key="1">
    <citation type="submission" date="2015-02" db="EMBL/GenBank/DDBJ databases">
        <title>Genome sequencing for Strongylocentrotus purpuratus.</title>
        <authorList>
            <person name="Murali S."/>
            <person name="Liu Y."/>
            <person name="Vee V."/>
            <person name="English A."/>
            <person name="Wang M."/>
            <person name="Skinner E."/>
            <person name="Han Y."/>
            <person name="Muzny D.M."/>
            <person name="Worley K.C."/>
            <person name="Gibbs R.A."/>
        </authorList>
    </citation>
    <scope>NUCLEOTIDE SEQUENCE</scope>
</reference>
<evidence type="ECO:0000313" key="3">
    <source>
        <dbReference type="Proteomes" id="UP000007110"/>
    </source>
</evidence>
<dbReference type="AlphaFoldDB" id="A0A7M7HLD7"/>
<evidence type="ECO:0000313" key="2">
    <source>
        <dbReference type="EnsemblMetazoa" id="XP_011667949"/>
    </source>
</evidence>
<dbReference type="InterPro" id="IPR036397">
    <property type="entry name" value="RNaseH_sf"/>
</dbReference>
<dbReference type="GO" id="GO:0015074">
    <property type="term" value="P:DNA integration"/>
    <property type="evidence" value="ECO:0007669"/>
    <property type="project" value="InterPro"/>
</dbReference>
<sequence length="261" mass="30285">MLVNHPKDEEESIFHYTHLDEFPLTSQEIATATAKDPVLLQVLQYTRRGWPNSVDNDVLEPYFHRRHELSVEQDVLIWGLRDIIPDCLQTKMLTELHEGHIDMSRMKSLARSFFWWPNLDKNIDSLARNCHTCLNMWSQPTEAPLHSWKWPSRVWERVHADCAELDGQHFFVLVDVYSKWMEVYPMRTTTTSAMIDVLRHIFATHGLPAHFVSDNGPQFISAHLAVFFKKNGVNHIRVPPYHPSSNGAAERCVQTCESSVL</sequence>
<dbReference type="FunFam" id="1.10.340.70:FF:000003">
    <property type="entry name" value="Protein CBG25708"/>
    <property type="match status" value="1"/>
</dbReference>
<name>A0A7M7HLD7_STRPU</name>
<dbReference type="RefSeq" id="XP_011667949.1">
    <property type="nucleotide sequence ID" value="XM_011669647.1"/>
</dbReference>
<dbReference type="PANTHER" id="PTHR37984:SF5">
    <property type="entry name" value="PROTEIN NYNRIN-LIKE"/>
    <property type="match status" value="1"/>
</dbReference>
<organism evidence="2 3">
    <name type="scientific">Strongylocentrotus purpuratus</name>
    <name type="common">Purple sea urchin</name>
    <dbReference type="NCBI Taxonomy" id="7668"/>
    <lineage>
        <taxon>Eukaryota</taxon>
        <taxon>Metazoa</taxon>
        <taxon>Echinodermata</taxon>
        <taxon>Eleutherozoa</taxon>
        <taxon>Echinozoa</taxon>
        <taxon>Echinoidea</taxon>
        <taxon>Euechinoidea</taxon>
        <taxon>Echinacea</taxon>
        <taxon>Camarodonta</taxon>
        <taxon>Echinidea</taxon>
        <taxon>Strongylocentrotidae</taxon>
        <taxon>Strongylocentrotus</taxon>
    </lineage>
</organism>
<dbReference type="PANTHER" id="PTHR37984">
    <property type="entry name" value="PROTEIN CBG26694"/>
    <property type="match status" value="1"/>
</dbReference>
<dbReference type="EnsemblMetazoa" id="XM_011669647">
    <property type="protein sequence ID" value="XP_011667949"/>
    <property type="gene ID" value="LOC105436410"/>
</dbReference>
<dbReference type="Gene3D" id="1.10.340.70">
    <property type="match status" value="1"/>
</dbReference>
<dbReference type="InterPro" id="IPR001584">
    <property type="entry name" value="Integrase_cat-core"/>
</dbReference>
<dbReference type="Gene3D" id="3.30.420.10">
    <property type="entry name" value="Ribonuclease H-like superfamily/Ribonuclease H"/>
    <property type="match status" value="1"/>
</dbReference>
<dbReference type="SUPFAM" id="SSF53098">
    <property type="entry name" value="Ribonuclease H-like"/>
    <property type="match status" value="1"/>
</dbReference>
<evidence type="ECO:0000259" key="1">
    <source>
        <dbReference type="PROSITE" id="PS50994"/>
    </source>
</evidence>
<proteinExistence type="predicted"/>
<dbReference type="Proteomes" id="UP000007110">
    <property type="component" value="Unassembled WGS sequence"/>
</dbReference>
<dbReference type="InParanoid" id="A0A7M7HLD7"/>
<accession>A0A7M7HLD7</accession>
<dbReference type="OrthoDB" id="5978836at2759"/>
<dbReference type="OMA" id="LHYENSE"/>
<dbReference type="GeneID" id="105436410"/>
<dbReference type="InterPro" id="IPR012337">
    <property type="entry name" value="RNaseH-like_sf"/>
</dbReference>